<dbReference type="EMBL" id="CABFWF030000010">
    <property type="protein sequence ID" value="CAD7033166.1"/>
    <property type="molecule type" value="Genomic_DNA"/>
</dbReference>
<dbReference type="InterPro" id="IPR036259">
    <property type="entry name" value="MFS_trans_sf"/>
</dbReference>
<accession>A0ABM8PJ86</accession>
<evidence type="ECO:0000313" key="3">
    <source>
        <dbReference type="Proteomes" id="UP000606921"/>
    </source>
</evidence>
<keyword evidence="1" id="KW-0812">Transmembrane</keyword>
<feature type="transmembrane region" description="Helical" evidence="1">
    <location>
        <begin position="40"/>
        <end position="57"/>
    </location>
</feature>
<dbReference type="SUPFAM" id="SSF103473">
    <property type="entry name" value="MFS general substrate transporter"/>
    <property type="match status" value="1"/>
</dbReference>
<evidence type="ECO:0000256" key="1">
    <source>
        <dbReference type="SAM" id="Phobius"/>
    </source>
</evidence>
<comment type="caution">
    <text evidence="2">The sequence shown here is derived from an EMBL/GenBank/DDBJ whole genome shotgun (WGS) entry which is preliminary data.</text>
</comment>
<organism evidence="2 3">
    <name type="scientific">Pseudorhizobium endolithicum</name>
    <dbReference type="NCBI Taxonomy" id="1191678"/>
    <lineage>
        <taxon>Bacteria</taxon>
        <taxon>Pseudomonadati</taxon>
        <taxon>Pseudomonadota</taxon>
        <taxon>Alphaproteobacteria</taxon>
        <taxon>Hyphomicrobiales</taxon>
        <taxon>Rhizobiaceae</taxon>
        <taxon>Rhizobium/Agrobacterium group</taxon>
        <taxon>Pseudorhizobium</taxon>
    </lineage>
</organism>
<feature type="transmembrane region" description="Helical" evidence="1">
    <location>
        <begin position="12"/>
        <end position="34"/>
    </location>
</feature>
<name>A0ABM8PJ86_9HYPH</name>
<proteinExistence type="predicted"/>
<dbReference type="RefSeq" id="WP_235988606.1">
    <property type="nucleotide sequence ID" value="NZ_CABFWF030000010.1"/>
</dbReference>
<protein>
    <submittedName>
        <fullName evidence="2">MFS transporter</fullName>
    </submittedName>
</protein>
<sequence length="76" mass="7901">MTVEKVPARLIWALGLTQIVGYGTLYYSFGVLAPAMAEDFGISTDFVFGLLSGALLARGALAPKAGRWPTATAPAA</sequence>
<keyword evidence="1" id="KW-0472">Membrane</keyword>
<dbReference type="Proteomes" id="UP000606921">
    <property type="component" value="Unassembled WGS sequence"/>
</dbReference>
<evidence type="ECO:0000313" key="2">
    <source>
        <dbReference type="EMBL" id="CAD7033166.1"/>
    </source>
</evidence>
<reference evidence="2 3" key="1">
    <citation type="submission" date="2020-11" db="EMBL/GenBank/DDBJ databases">
        <authorList>
            <person name="Lassalle F."/>
        </authorList>
    </citation>
    <scope>NUCLEOTIDE SEQUENCE [LARGE SCALE GENOMIC DNA]</scope>
    <source>
        <strain evidence="2 3">JC140</strain>
    </source>
</reference>
<gene>
    <name evidence="2" type="ORF">REJC140_03150</name>
</gene>
<keyword evidence="3" id="KW-1185">Reference proteome</keyword>
<keyword evidence="1" id="KW-1133">Transmembrane helix</keyword>